<evidence type="ECO:0000313" key="1">
    <source>
        <dbReference type="EMBL" id="TDF92029.1"/>
    </source>
</evidence>
<dbReference type="EMBL" id="SMRT01000023">
    <property type="protein sequence ID" value="TDF92029.1"/>
    <property type="molecule type" value="Genomic_DNA"/>
</dbReference>
<proteinExistence type="predicted"/>
<accession>A0A4R5KAB1</accession>
<dbReference type="Pfam" id="PF13790">
    <property type="entry name" value="SR1P"/>
    <property type="match status" value="1"/>
</dbReference>
<dbReference type="Proteomes" id="UP000295636">
    <property type="component" value="Unassembled WGS sequence"/>
</dbReference>
<evidence type="ECO:0000313" key="2">
    <source>
        <dbReference type="Proteomes" id="UP000295636"/>
    </source>
</evidence>
<reference evidence="1 2" key="1">
    <citation type="submission" date="2019-03" db="EMBL/GenBank/DDBJ databases">
        <title>This is whole genome sequence of Paenibacillus sp MS74 strain.</title>
        <authorList>
            <person name="Trinh H.N."/>
        </authorList>
    </citation>
    <scope>NUCLEOTIDE SEQUENCE [LARGE SCALE GENOMIC DNA]</scope>
    <source>
        <strain evidence="1 2">MS74</strain>
    </source>
</reference>
<keyword evidence="2" id="KW-1185">Reference proteome</keyword>
<dbReference type="AlphaFoldDB" id="A0A4R5KAB1"/>
<dbReference type="OrthoDB" id="2971595at2"/>
<gene>
    <name evidence="1" type="ORF">E1757_31090</name>
</gene>
<organism evidence="1 2">
    <name type="scientific">Paenibacillus piri</name>
    <dbReference type="NCBI Taxonomy" id="2547395"/>
    <lineage>
        <taxon>Bacteria</taxon>
        <taxon>Bacillati</taxon>
        <taxon>Bacillota</taxon>
        <taxon>Bacilli</taxon>
        <taxon>Bacillales</taxon>
        <taxon>Paenibacillaceae</taxon>
        <taxon>Paenibacillus</taxon>
    </lineage>
</organism>
<comment type="caution">
    <text evidence="1">The sequence shown here is derived from an EMBL/GenBank/DDBJ whole genome shotgun (WGS) entry which is preliminary data.</text>
</comment>
<name>A0A4R5KAB1_9BACL</name>
<sequence length="46" mass="5440">MGIIVCKHCQSTIATFDSERLITYYSDCRQPECLELRKEIKEKQEC</sequence>
<protein>
    <submittedName>
        <fullName evidence="1">GapA-binding peptide SR1P</fullName>
    </submittedName>
</protein>
<dbReference type="InterPro" id="IPR025236">
    <property type="entry name" value="SR1P"/>
</dbReference>